<dbReference type="Proteomes" id="UP000828390">
    <property type="component" value="Unassembled WGS sequence"/>
</dbReference>
<reference evidence="1" key="1">
    <citation type="journal article" date="2019" name="bioRxiv">
        <title>The Genome of the Zebra Mussel, Dreissena polymorpha: A Resource for Invasive Species Research.</title>
        <authorList>
            <person name="McCartney M.A."/>
            <person name="Auch B."/>
            <person name="Kono T."/>
            <person name="Mallez S."/>
            <person name="Zhang Y."/>
            <person name="Obille A."/>
            <person name="Becker A."/>
            <person name="Abrahante J.E."/>
            <person name="Garbe J."/>
            <person name="Badalamenti J.P."/>
            <person name="Herman A."/>
            <person name="Mangelson H."/>
            <person name="Liachko I."/>
            <person name="Sullivan S."/>
            <person name="Sone E.D."/>
            <person name="Koren S."/>
            <person name="Silverstein K.A.T."/>
            <person name="Beckman K.B."/>
            <person name="Gohl D.M."/>
        </authorList>
    </citation>
    <scope>NUCLEOTIDE SEQUENCE</scope>
    <source>
        <strain evidence="1">Duluth1</strain>
        <tissue evidence="1">Whole animal</tissue>
    </source>
</reference>
<evidence type="ECO:0000313" key="1">
    <source>
        <dbReference type="EMBL" id="KAH3844679.1"/>
    </source>
</evidence>
<keyword evidence="2" id="KW-1185">Reference proteome</keyword>
<proteinExistence type="predicted"/>
<sequence length="58" mass="6774">MKYAVGDHVASVYEYNWFIGEIVDEDDDEYEVKFMESKNCYFNGLGMKTLFGGNLVKY</sequence>
<comment type="caution">
    <text evidence="1">The sequence shown here is derived from an EMBL/GenBank/DDBJ whole genome shotgun (WGS) entry which is preliminary data.</text>
</comment>
<dbReference type="EMBL" id="JAIWYP010000003">
    <property type="protein sequence ID" value="KAH3844679.1"/>
    <property type="molecule type" value="Genomic_DNA"/>
</dbReference>
<name>A0A9D4QV55_DREPO</name>
<organism evidence="1 2">
    <name type="scientific">Dreissena polymorpha</name>
    <name type="common">Zebra mussel</name>
    <name type="synonym">Mytilus polymorpha</name>
    <dbReference type="NCBI Taxonomy" id="45954"/>
    <lineage>
        <taxon>Eukaryota</taxon>
        <taxon>Metazoa</taxon>
        <taxon>Spiralia</taxon>
        <taxon>Lophotrochozoa</taxon>
        <taxon>Mollusca</taxon>
        <taxon>Bivalvia</taxon>
        <taxon>Autobranchia</taxon>
        <taxon>Heteroconchia</taxon>
        <taxon>Euheterodonta</taxon>
        <taxon>Imparidentia</taxon>
        <taxon>Neoheterodontei</taxon>
        <taxon>Myida</taxon>
        <taxon>Dreissenoidea</taxon>
        <taxon>Dreissenidae</taxon>
        <taxon>Dreissena</taxon>
    </lineage>
</organism>
<dbReference type="AlphaFoldDB" id="A0A9D4QV55"/>
<evidence type="ECO:0000313" key="2">
    <source>
        <dbReference type="Proteomes" id="UP000828390"/>
    </source>
</evidence>
<accession>A0A9D4QV55</accession>
<protein>
    <submittedName>
        <fullName evidence="1">Uncharacterized protein</fullName>
    </submittedName>
</protein>
<gene>
    <name evidence="1" type="ORF">DPMN_086939</name>
</gene>
<reference evidence="1" key="2">
    <citation type="submission" date="2020-11" db="EMBL/GenBank/DDBJ databases">
        <authorList>
            <person name="McCartney M.A."/>
            <person name="Auch B."/>
            <person name="Kono T."/>
            <person name="Mallez S."/>
            <person name="Becker A."/>
            <person name="Gohl D.M."/>
            <person name="Silverstein K.A.T."/>
            <person name="Koren S."/>
            <person name="Bechman K.B."/>
            <person name="Herman A."/>
            <person name="Abrahante J.E."/>
            <person name="Garbe J."/>
        </authorList>
    </citation>
    <scope>NUCLEOTIDE SEQUENCE</scope>
    <source>
        <strain evidence="1">Duluth1</strain>
        <tissue evidence="1">Whole animal</tissue>
    </source>
</reference>